<feature type="transmembrane region" description="Helical" evidence="2">
    <location>
        <begin position="591"/>
        <end position="612"/>
    </location>
</feature>
<feature type="region of interest" description="Disordered" evidence="1">
    <location>
        <begin position="1"/>
        <end position="76"/>
    </location>
</feature>
<dbReference type="AlphaFoldDB" id="A0A2U1MWJ6"/>
<feature type="transmembrane region" description="Helical" evidence="2">
    <location>
        <begin position="519"/>
        <end position="541"/>
    </location>
</feature>
<keyword evidence="2" id="KW-0472">Membrane</keyword>
<dbReference type="Pfam" id="PF12796">
    <property type="entry name" value="Ank_2"/>
    <property type="match status" value="1"/>
</dbReference>
<dbReference type="EMBL" id="PKPP01004185">
    <property type="protein sequence ID" value="PWA65617.1"/>
    <property type="molecule type" value="Genomic_DNA"/>
</dbReference>
<sequence>MASTSGMTPELEQQHEPTDESINASGPDPGQEIRPEPTRVLQTEIVPAEPEPEPQLEQEEVRPQEPAPQPGPEHAPEQAVPLAQLNLPLPDLLNNDRRDFVDICVPLYEASIKGDWATAAGILQQYSDRVPNLLGCSITDNNETALHVAASAQRNKFVRSLLTEMTVGEMEYQNNQGNTALCLAAITGNVGIAELMLLKNKRLLTIRDAITMTPLYLAATYGKRDMVMYLYSQMDSDERTHENIKWVSTRCVEADIFDIPLKIFADHPECAQTEVQSILGVLAFNCSLPRPVAPHESEALKLLRGVLESIEERPKDEINTILRGPRTSQGPVIGYSSQVLFVAAELGNTNFIVELIRKFPDLVWKTNDDGLSIFHIAVSRRHLDIYNLLHELGSMKESIINLTDPEGNNMLHLVGKMADKNQFQDVPGAAFRMQRELLWYKEVESKLPPSCREWKNNSGQTPHELFTETNMDLISESQKWMRGTAGKCMLVASLVATIVFNVEYKTPGGIKPDIQDIPFLVFVVLDAISLILSATSILVLLSILTSRYTEEDLIESLPKKLMVGLSMLFFSILTMMIAFSVSFYVTYNGKLIILAGCISLVALMPAFAYVKLQYPLIKDVIRSTYGSRYLFKPKKKFLYD</sequence>
<organism evidence="4 5">
    <name type="scientific">Artemisia annua</name>
    <name type="common">Sweet wormwood</name>
    <dbReference type="NCBI Taxonomy" id="35608"/>
    <lineage>
        <taxon>Eukaryota</taxon>
        <taxon>Viridiplantae</taxon>
        <taxon>Streptophyta</taxon>
        <taxon>Embryophyta</taxon>
        <taxon>Tracheophyta</taxon>
        <taxon>Spermatophyta</taxon>
        <taxon>Magnoliopsida</taxon>
        <taxon>eudicotyledons</taxon>
        <taxon>Gunneridae</taxon>
        <taxon>Pentapetalae</taxon>
        <taxon>asterids</taxon>
        <taxon>campanulids</taxon>
        <taxon>Asterales</taxon>
        <taxon>Asteraceae</taxon>
        <taxon>Asteroideae</taxon>
        <taxon>Anthemideae</taxon>
        <taxon>Artemisiinae</taxon>
        <taxon>Artemisia</taxon>
    </lineage>
</organism>
<dbReference type="InterPro" id="IPR036770">
    <property type="entry name" value="Ankyrin_rpt-contain_sf"/>
</dbReference>
<evidence type="ECO:0000256" key="2">
    <source>
        <dbReference type="SAM" id="Phobius"/>
    </source>
</evidence>
<gene>
    <name evidence="4" type="ORF">CTI12_AA333260</name>
</gene>
<dbReference type="OrthoDB" id="1921232at2759"/>
<dbReference type="InterPro" id="IPR026961">
    <property type="entry name" value="PGG_dom"/>
</dbReference>
<comment type="caution">
    <text evidence="4">The sequence shown here is derived from an EMBL/GenBank/DDBJ whole genome shotgun (WGS) entry which is preliminary data.</text>
</comment>
<evidence type="ECO:0000259" key="3">
    <source>
        <dbReference type="Pfam" id="PF13962"/>
    </source>
</evidence>
<dbReference type="PANTHER" id="PTHR24177">
    <property type="entry name" value="CASKIN"/>
    <property type="match status" value="1"/>
</dbReference>
<evidence type="ECO:0000313" key="4">
    <source>
        <dbReference type="EMBL" id="PWA65617.1"/>
    </source>
</evidence>
<keyword evidence="2" id="KW-0812">Transmembrane</keyword>
<dbReference type="Gene3D" id="1.25.40.20">
    <property type="entry name" value="Ankyrin repeat-containing domain"/>
    <property type="match status" value="2"/>
</dbReference>
<dbReference type="SMART" id="SM00248">
    <property type="entry name" value="ANK"/>
    <property type="match status" value="5"/>
</dbReference>
<keyword evidence="5" id="KW-1185">Reference proteome</keyword>
<dbReference type="InterPro" id="IPR002110">
    <property type="entry name" value="Ankyrin_rpt"/>
</dbReference>
<dbReference type="GO" id="GO:0016020">
    <property type="term" value="C:membrane"/>
    <property type="evidence" value="ECO:0007669"/>
    <property type="project" value="TreeGrafter"/>
</dbReference>
<protein>
    <submittedName>
        <fullName evidence="4">Ankyrin repeat-containing protein</fullName>
    </submittedName>
</protein>
<evidence type="ECO:0000313" key="5">
    <source>
        <dbReference type="Proteomes" id="UP000245207"/>
    </source>
</evidence>
<feature type="domain" description="PGG" evidence="3">
    <location>
        <begin position="479"/>
        <end position="585"/>
    </location>
</feature>
<dbReference type="Proteomes" id="UP000245207">
    <property type="component" value="Unassembled WGS sequence"/>
</dbReference>
<name>A0A2U1MWJ6_ARTAN</name>
<dbReference type="SUPFAM" id="SSF48403">
    <property type="entry name" value="Ankyrin repeat"/>
    <property type="match status" value="1"/>
</dbReference>
<feature type="transmembrane region" description="Helical" evidence="2">
    <location>
        <begin position="561"/>
        <end position="585"/>
    </location>
</feature>
<dbReference type="STRING" id="35608.A0A2U1MWJ6"/>
<dbReference type="Pfam" id="PF13962">
    <property type="entry name" value="PGG"/>
    <property type="match status" value="1"/>
</dbReference>
<evidence type="ECO:0000256" key="1">
    <source>
        <dbReference type="SAM" id="MobiDB-lite"/>
    </source>
</evidence>
<keyword evidence="2" id="KW-1133">Transmembrane helix</keyword>
<dbReference type="PANTHER" id="PTHR24177:SF301">
    <property type="entry name" value="ANKYRIN REPEAT-CONTAINING DOMAIN, PGG DOMAIN PROTEIN-RELATED"/>
    <property type="match status" value="1"/>
</dbReference>
<accession>A0A2U1MWJ6</accession>
<proteinExistence type="predicted"/>
<reference evidence="4 5" key="1">
    <citation type="journal article" date="2018" name="Mol. Plant">
        <title>The genome of Artemisia annua provides insight into the evolution of Asteraceae family and artemisinin biosynthesis.</title>
        <authorList>
            <person name="Shen Q."/>
            <person name="Zhang L."/>
            <person name="Liao Z."/>
            <person name="Wang S."/>
            <person name="Yan T."/>
            <person name="Shi P."/>
            <person name="Liu M."/>
            <person name="Fu X."/>
            <person name="Pan Q."/>
            <person name="Wang Y."/>
            <person name="Lv Z."/>
            <person name="Lu X."/>
            <person name="Zhang F."/>
            <person name="Jiang W."/>
            <person name="Ma Y."/>
            <person name="Chen M."/>
            <person name="Hao X."/>
            <person name="Li L."/>
            <person name="Tang Y."/>
            <person name="Lv G."/>
            <person name="Zhou Y."/>
            <person name="Sun X."/>
            <person name="Brodelius P.E."/>
            <person name="Rose J.K.C."/>
            <person name="Tang K."/>
        </authorList>
    </citation>
    <scope>NUCLEOTIDE SEQUENCE [LARGE SCALE GENOMIC DNA]</scope>
    <source>
        <strain evidence="5">cv. Huhao1</strain>
        <tissue evidence="4">Leaf</tissue>
    </source>
</reference>